<dbReference type="GO" id="GO:0071555">
    <property type="term" value="P:cell wall organization"/>
    <property type="evidence" value="ECO:0007669"/>
    <property type="project" value="UniProtKB-KW"/>
</dbReference>
<dbReference type="InterPro" id="IPR000490">
    <property type="entry name" value="Glyco_hydro_17"/>
</dbReference>
<keyword evidence="8" id="KW-0325">Glycoprotein</keyword>
<keyword evidence="16" id="KW-1185">Reference proteome</keyword>
<keyword evidence="4" id="KW-0964">Secreted</keyword>
<reference evidence="16" key="1">
    <citation type="submission" date="2016-03" db="EMBL/GenBank/DDBJ databases">
        <authorList>
            <person name="Devillers Hugo."/>
        </authorList>
    </citation>
    <scope>NUCLEOTIDE SEQUENCE [LARGE SCALE GENOMIC DNA]</scope>
</reference>
<evidence type="ECO:0000256" key="11">
    <source>
        <dbReference type="ARBA" id="ARBA00056660"/>
    </source>
</evidence>
<feature type="compositionally biased region" description="Low complexity" evidence="14">
    <location>
        <begin position="71"/>
        <end position="85"/>
    </location>
</feature>
<dbReference type="SUPFAM" id="SSF51445">
    <property type="entry name" value="(Trans)glycosidases"/>
    <property type="match status" value="1"/>
</dbReference>
<proteinExistence type="inferred from homology"/>
<keyword evidence="7 13" id="KW-0378">Hydrolase</keyword>
<evidence type="ECO:0000256" key="9">
    <source>
        <dbReference type="ARBA" id="ARBA00023295"/>
    </source>
</evidence>
<dbReference type="GO" id="GO:0000747">
    <property type="term" value="P:conjugation with cellular fusion"/>
    <property type="evidence" value="ECO:0007669"/>
    <property type="project" value="UniProtKB-ARBA"/>
</dbReference>
<dbReference type="InterPro" id="IPR050732">
    <property type="entry name" value="Beta-glucan_modifiers"/>
</dbReference>
<sequence>MRLLLVSLLACVSARPLWVEKDVSLVMAPMVVDGMLATGQASITNYVSASAVLITATTESAVVTVPASTSSWISSTPISSSTTQSAPVQSSSSAGNAFYSGAAGIAYSPYQKNGQCKTLEMVTADMAEIQDFGIIRIYATDCNVLANLKAAVSSNQKIMVGIWDLTKISDSVTAITSAFGSDFSQIQSVSVGNELVNSGQATVQDIQTAVSSAKSQLQAIGYSGSVVSVDTLVAVTANPGLCEISDFLAVNSHPYWDGNVEPSNCGPWLKQQIANLQATCGSDKQVLITETGWPNSGDANGNCWPSPENMQTCVESINSALGSQVLLFTTYNDYWKNPGPENVEQRWGIFGDPAY</sequence>
<evidence type="ECO:0000256" key="3">
    <source>
        <dbReference type="ARBA" id="ARBA00022512"/>
    </source>
</evidence>
<evidence type="ECO:0000313" key="15">
    <source>
        <dbReference type="EMBL" id="SCU84959.1"/>
    </source>
</evidence>
<evidence type="ECO:0000256" key="4">
    <source>
        <dbReference type="ARBA" id="ARBA00022525"/>
    </source>
</evidence>
<evidence type="ECO:0000256" key="5">
    <source>
        <dbReference type="ARBA" id="ARBA00022685"/>
    </source>
</evidence>
<organism evidence="15 16">
    <name type="scientific">Lachancea nothofagi CBS 11611</name>
    <dbReference type="NCBI Taxonomy" id="1266666"/>
    <lineage>
        <taxon>Eukaryota</taxon>
        <taxon>Fungi</taxon>
        <taxon>Dikarya</taxon>
        <taxon>Ascomycota</taxon>
        <taxon>Saccharomycotina</taxon>
        <taxon>Saccharomycetes</taxon>
        <taxon>Saccharomycetales</taxon>
        <taxon>Saccharomycetaceae</taxon>
        <taxon>Lachancea</taxon>
    </lineage>
</organism>
<keyword evidence="5" id="KW-0165">Cleavage on pair of basic residues</keyword>
<feature type="region of interest" description="Disordered" evidence="14">
    <location>
        <begin position="71"/>
        <end position="91"/>
    </location>
</feature>
<evidence type="ECO:0000313" key="16">
    <source>
        <dbReference type="Proteomes" id="UP000189911"/>
    </source>
</evidence>
<evidence type="ECO:0000256" key="1">
    <source>
        <dbReference type="ARBA" id="ARBA00004191"/>
    </source>
</evidence>
<gene>
    <name evidence="15" type="ORF">LANO_0C02916G</name>
</gene>
<evidence type="ECO:0000256" key="12">
    <source>
        <dbReference type="RuleBase" id="RU004335"/>
    </source>
</evidence>
<keyword evidence="9 13" id="KW-0326">Glycosidase</keyword>
<dbReference type="AlphaFoldDB" id="A0A1G4J5B9"/>
<dbReference type="GO" id="GO:0009277">
    <property type="term" value="C:fungal-type cell wall"/>
    <property type="evidence" value="ECO:0007669"/>
    <property type="project" value="TreeGrafter"/>
</dbReference>
<dbReference type="GO" id="GO:0009986">
    <property type="term" value="C:cell surface"/>
    <property type="evidence" value="ECO:0007669"/>
    <property type="project" value="TreeGrafter"/>
</dbReference>
<keyword evidence="3" id="KW-0134">Cell wall</keyword>
<evidence type="ECO:0000256" key="14">
    <source>
        <dbReference type="SAM" id="MobiDB-lite"/>
    </source>
</evidence>
<dbReference type="Proteomes" id="UP000189911">
    <property type="component" value="Chromosome C"/>
</dbReference>
<dbReference type="GO" id="GO:0005576">
    <property type="term" value="C:extracellular region"/>
    <property type="evidence" value="ECO:0007669"/>
    <property type="project" value="UniProtKB-ARBA"/>
</dbReference>
<keyword evidence="6" id="KW-0732">Signal</keyword>
<evidence type="ECO:0000256" key="13">
    <source>
        <dbReference type="RuleBase" id="RU004336"/>
    </source>
</evidence>
<evidence type="ECO:0000256" key="10">
    <source>
        <dbReference type="ARBA" id="ARBA00023316"/>
    </source>
</evidence>
<dbReference type="OrthoDB" id="941679at2759"/>
<evidence type="ECO:0000256" key="7">
    <source>
        <dbReference type="ARBA" id="ARBA00022801"/>
    </source>
</evidence>
<comment type="subcellular location">
    <subcellularLocation>
        <location evidence="1">Secreted</location>
        <location evidence="1">Cell wall</location>
    </subcellularLocation>
</comment>
<dbReference type="Pfam" id="PF00332">
    <property type="entry name" value="Glyco_hydro_17"/>
    <property type="match status" value="1"/>
</dbReference>
<evidence type="ECO:0000256" key="6">
    <source>
        <dbReference type="ARBA" id="ARBA00022729"/>
    </source>
</evidence>
<name>A0A1G4J5B9_9SACH</name>
<evidence type="ECO:0000256" key="2">
    <source>
        <dbReference type="ARBA" id="ARBA00008773"/>
    </source>
</evidence>
<comment type="similarity">
    <text evidence="2 12">Belongs to the glycosyl hydrolase 17 family.</text>
</comment>
<evidence type="ECO:0000256" key="8">
    <source>
        <dbReference type="ARBA" id="ARBA00023180"/>
    </source>
</evidence>
<dbReference type="EMBL" id="LT598446">
    <property type="protein sequence ID" value="SCU84959.1"/>
    <property type="molecule type" value="Genomic_DNA"/>
</dbReference>
<dbReference type="PANTHER" id="PTHR16631:SF14">
    <property type="entry name" value="FAMILY 17 GLUCOSIDASE SCW10-RELATED"/>
    <property type="match status" value="1"/>
</dbReference>
<keyword evidence="10" id="KW-0961">Cell wall biogenesis/degradation</keyword>
<dbReference type="Gene3D" id="3.20.20.80">
    <property type="entry name" value="Glycosidases"/>
    <property type="match status" value="2"/>
</dbReference>
<dbReference type="GO" id="GO:0005975">
    <property type="term" value="P:carbohydrate metabolic process"/>
    <property type="evidence" value="ECO:0007669"/>
    <property type="project" value="InterPro"/>
</dbReference>
<protein>
    <submittedName>
        <fullName evidence="15">LANO_0C02916g1_1</fullName>
    </submittedName>
</protein>
<dbReference type="GO" id="GO:0042973">
    <property type="term" value="F:glucan endo-1,3-beta-D-glucosidase activity"/>
    <property type="evidence" value="ECO:0007669"/>
    <property type="project" value="TreeGrafter"/>
</dbReference>
<dbReference type="InterPro" id="IPR017853">
    <property type="entry name" value="GH"/>
</dbReference>
<dbReference type="PANTHER" id="PTHR16631">
    <property type="entry name" value="GLUCAN 1,3-BETA-GLUCOSIDASE"/>
    <property type="match status" value="1"/>
</dbReference>
<dbReference type="PROSITE" id="PS00587">
    <property type="entry name" value="GLYCOSYL_HYDROL_F17"/>
    <property type="match status" value="1"/>
</dbReference>
<comment type="function">
    <text evidence="11">Glucanases possibly play a role in cell expansion during growth, in cell-cell fusion during mating, and in spore release during sporulation.</text>
</comment>
<dbReference type="FunFam" id="3.20.20.80:FF:000111">
    <property type="entry name" value="Soluble cell wall protein"/>
    <property type="match status" value="1"/>
</dbReference>
<accession>A0A1G4J5B9</accession>